<dbReference type="Gene3D" id="3.40.50.720">
    <property type="entry name" value="NAD(P)-binding Rossmann-like Domain"/>
    <property type="match status" value="1"/>
</dbReference>
<organism evidence="4 5">
    <name type="scientific">Candidatus Fonsibacter lacus</name>
    <dbReference type="NCBI Taxonomy" id="2576439"/>
    <lineage>
        <taxon>Bacteria</taxon>
        <taxon>Pseudomonadati</taxon>
        <taxon>Pseudomonadota</taxon>
        <taxon>Alphaproteobacteria</taxon>
        <taxon>Candidatus Pelagibacterales</taxon>
        <taxon>Candidatus Pelagibacterales incertae sedis</taxon>
        <taxon>Candidatus Fonsibacter</taxon>
    </lineage>
</organism>
<dbReference type="PANTHER" id="PTHR42760:SF5">
    <property type="entry name" value="2-DEHYDRO-3-DEOXY-D-GLUCONATE 5-DEHYDROGENASE"/>
    <property type="match status" value="1"/>
</dbReference>
<evidence type="ECO:0000256" key="1">
    <source>
        <dbReference type="ARBA" id="ARBA00006484"/>
    </source>
</evidence>
<comment type="similarity">
    <text evidence="1 3">Belongs to the short-chain dehydrogenases/reductases (SDR) family.</text>
</comment>
<dbReference type="FunFam" id="3.40.50.720:FF:000084">
    <property type="entry name" value="Short-chain dehydrogenase reductase"/>
    <property type="match status" value="1"/>
</dbReference>
<dbReference type="Pfam" id="PF00106">
    <property type="entry name" value="adh_short"/>
    <property type="match status" value="1"/>
</dbReference>
<evidence type="ECO:0000313" key="4">
    <source>
        <dbReference type="EMBL" id="NBR93931.1"/>
    </source>
</evidence>
<dbReference type="AlphaFoldDB" id="A0A965GCG5"/>
<dbReference type="Proteomes" id="UP000740727">
    <property type="component" value="Unassembled WGS sequence"/>
</dbReference>
<dbReference type="InterPro" id="IPR036291">
    <property type="entry name" value="NAD(P)-bd_dom_sf"/>
</dbReference>
<name>A0A965GCG5_9PROT</name>
<proteinExistence type="inferred from homology"/>
<reference evidence="4" key="1">
    <citation type="submission" date="2018-10" db="EMBL/GenBank/DDBJ databases">
        <title>Iterative Subtractive Binning of Freshwater Chronoseries Metagenomes Recovers Nearly Complete Genomes from over Four Hundred Novel Species.</title>
        <authorList>
            <person name="Rodriguez-R L.M."/>
            <person name="Tsementzi D."/>
            <person name="Luo C."/>
            <person name="Konstantinidis K.T."/>
        </authorList>
    </citation>
    <scope>NUCLEOTIDE SEQUENCE</scope>
    <source>
        <strain evidence="4">WB5_2A_028</strain>
    </source>
</reference>
<dbReference type="GO" id="GO:0016616">
    <property type="term" value="F:oxidoreductase activity, acting on the CH-OH group of donors, NAD or NADP as acceptor"/>
    <property type="evidence" value="ECO:0007669"/>
    <property type="project" value="TreeGrafter"/>
</dbReference>
<accession>A0A965GCG5</accession>
<comment type="caution">
    <text evidence="4">The sequence shown here is derived from an EMBL/GenBank/DDBJ whole genome shotgun (WGS) entry which is preliminary data.</text>
</comment>
<evidence type="ECO:0000256" key="2">
    <source>
        <dbReference type="ARBA" id="ARBA00023002"/>
    </source>
</evidence>
<evidence type="ECO:0000256" key="3">
    <source>
        <dbReference type="RuleBase" id="RU000363"/>
    </source>
</evidence>
<dbReference type="PANTHER" id="PTHR42760">
    <property type="entry name" value="SHORT-CHAIN DEHYDROGENASES/REDUCTASES FAMILY MEMBER"/>
    <property type="match status" value="1"/>
</dbReference>
<evidence type="ECO:0000313" key="5">
    <source>
        <dbReference type="Proteomes" id="UP000740727"/>
    </source>
</evidence>
<dbReference type="SUPFAM" id="SSF51735">
    <property type="entry name" value="NAD(P)-binding Rossmann-fold domains"/>
    <property type="match status" value="1"/>
</dbReference>
<dbReference type="InterPro" id="IPR002347">
    <property type="entry name" value="SDR_fam"/>
</dbReference>
<dbReference type="InterPro" id="IPR020904">
    <property type="entry name" value="Sc_DH/Rdtase_CS"/>
</dbReference>
<dbReference type="PRINTS" id="PR00081">
    <property type="entry name" value="GDHRDH"/>
</dbReference>
<gene>
    <name evidence="4" type="ORF">EBT44_03715</name>
</gene>
<sequence length="250" mass="26248">MGDLSGKTAVVTGANRGIGAAIALGLAQAGADIVGTSRQMNDGEEIAQAVRTLGRTFTAVAADLSVRSESKAFTERVLEKVNRVDILINNAGVTARFPAAEIPLDEWDRVMEINVNSQFILAQGFGNHMITNGSGRIIFIASILSFQGGLKIPPYVASKHAIVGLTKSLSNEWSSLGVNVNAIAPGYIATDHNTALRNDPVRMPEVTSRIPIGRWGVSEDIVGSAVFLSGSGANYISGSVVTVDGGWIAR</sequence>
<keyword evidence="2" id="KW-0560">Oxidoreductase</keyword>
<dbReference type="EMBL" id="RFXN01000037">
    <property type="protein sequence ID" value="NBR93931.1"/>
    <property type="molecule type" value="Genomic_DNA"/>
</dbReference>
<dbReference type="PROSITE" id="PS00061">
    <property type="entry name" value="ADH_SHORT"/>
    <property type="match status" value="1"/>
</dbReference>
<protein>
    <submittedName>
        <fullName evidence="4">SDR family NAD(P)-dependent oxidoreductase</fullName>
    </submittedName>
</protein>
<dbReference type="PRINTS" id="PR00080">
    <property type="entry name" value="SDRFAMILY"/>
</dbReference>